<dbReference type="PANTHER" id="PTHR42829">
    <property type="entry name" value="NADH-UBIQUINONE OXIDOREDUCTASE CHAIN 5"/>
    <property type="match status" value="1"/>
</dbReference>
<accession>A0A919VJ66</accession>
<reference evidence="9" key="1">
    <citation type="submission" date="2021-03" db="EMBL/GenBank/DDBJ databases">
        <title>Whole genome shotgun sequence of Actinoplanes auranticolor NBRC 12245.</title>
        <authorList>
            <person name="Komaki H."/>
            <person name="Tamura T."/>
        </authorList>
    </citation>
    <scope>NUCLEOTIDE SEQUENCE</scope>
    <source>
        <strain evidence="9">NBRC 12245</strain>
    </source>
</reference>
<organism evidence="9 10">
    <name type="scientific">Actinoplanes auranticolor</name>
    <dbReference type="NCBI Taxonomy" id="47988"/>
    <lineage>
        <taxon>Bacteria</taxon>
        <taxon>Bacillati</taxon>
        <taxon>Actinomycetota</taxon>
        <taxon>Actinomycetes</taxon>
        <taxon>Micromonosporales</taxon>
        <taxon>Micromonosporaceae</taxon>
        <taxon>Actinoplanes</taxon>
    </lineage>
</organism>
<feature type="transmembrane region" description="Helical" evidence="6">
    <location>
        <begin position="510"/>
        <end position="530"/>
    </location>
</feature>
<feature type="transmembrane region" description="Helical" evidence="6">
    <location>
        <begin position="302"/>
        <end position="328"/>
    </location>
</feature>
<feature type="transmembrane region" description="Helical" evidence="6">
    <location>
        <begin position="244"/>
        <end position="262"/>
    </location>
</feature>
<feature type="transmembrane region" description="Helical" evidence="6">
    <location>
        <begin position="6"/>
        <end position="25"/>
    </location>
</feature>
<dbReference type="GO" id="GO:0008137">
    <property type="term" value="F:NADH dehydrogenase (ubiquinone) activity"/>
    <property type="evidence" value="ECO:0007669"/>
    <property type="project" value="InterPro"/>
</dbReference>
<dbReference type="Proteomes" id="UP000681340">
    <property type="component" value="Unassembled WGS sequence"/>
</dbReference>
<evidence type="ECO:0000259" key="8">
    <source>
        <dbReference type="Pfam" id="PF00662"/>
    </source>
</evidence>
<feature type="transmembrane region" description="Helical" evidence="6">
    <location>
        <begin position="37"/>
        <end position="59"/>
    </location>
</feature>
<feature type="transmembrane region" description="Helical" evidence="6">
    <location>
        <begin position="611"/>
        <end position="632"/>
    </location>
</feature>
<evidence type="ECO:0000256" key="1">
    <source>
        <dbReference type="ARBA" id="ARBA00004127"/>
    </source>
</evidence>
<dbReference type="Pfam" id="PF00662">
    <property type="entry name" value="Proton_antipo_N"/>
    <property type="match status" value="1"/>
</dbReference>
<dbReference type="GO" id="GO:0015990">
    <property type="term" value="P:electron transport coupled proton transport"/>
    <property type="evidence" value="ECO:0007669"/>
    <property type="project" value="TreeGrafter"/>
</dbReference>
<evidence type="ECO:0000256" key="5">
    <source>
        <dbReference type="RuleBase" id="RU000320"/>
    </source>
</evidence>
<feature type="transmembrane region" description="Helical" evidence="6">
    <location>
        <begin position="168"/>
        <end position="193"/>
    </location>
</feature>
<feature type="domain" description="NADH-Ubiquinone oxidoreductase (complex I) chain 5 N-terminal" evidence="8">
    <location>
        <begin position="72"/>
        <end position="118"/>
    </location>
</feature>
<feature type="transmembrane region" description="Helical" evidence="6">
    <location>
        <begin position="274"/>
        <end position="295"/>
    </location>
</feature>
<evidence type="ECO:0000313" key="9">
    <source>
        <dbReference type="EMBL" id="GIM64812.1"/>
    </source>
</evidence>
<dbReference type="RefSeq" id="WP_212987364.1">
    <property type="nucleotide sequence ID" value="NZ_BAABEA010000003.1"/>
</dbReference>
<dbReference type="GO" id="GO:0016020">
    <property type="term" value="C:membrane"/>
    <property type="evidence" value="ECO:0007669"/>
    <property type="project" value="UniProtKB-SubCell"/>
</dbReference>
<feature type="domain" description="NADH:quinone oxidoreductase/Mrp antiporter transmembrane" evidence="7">
    <location>
        <begin position="135"/>
        <end position="401"/>
    </location>
</feature>
<dbReference type="PANTHER" id="PTHR42829:SF2">
    <property type="entry name" value="NADH-UBIQUINONE OXIDOREDUCTASE CHAIN 5"/>
    <property type="match status" value="1"/>
</dbReference>
<keyword evidence="4 6" id="KW-0472">Membrane</keyword>
<name>A0A919VJ66_9ACTN</name>
<evidence type="ECO:0000256" key="2">
    <source>
        <dbReference type="ARBA" id="ARBA00022692"/>
    </source>
</evidence>
<dbReference type="Pfam" id="PF00361">
    <property type="entry name" value="Proton_antipo_M"/>
    <property type="match status" value="1"/>
</dbReference>
<dbReference type="InterPro" id="IPR018393">
    <property type="entry name" value="NADHpl_OxRdtase_5_subgr"/>
</dbReference>
<dbReference type="EMBL" id="BOQL01000014">
    <property type="protein sequence ID" value="GIM64812.1"/>
    <property type="molecule type" value="Genomic_DNA"/>
</dbReference>
<feature type="transmembrane region" description="Helical" evidence="6">
    <location>
        <begin position="334"/>
        <end position="357"/>
    </location>
</feature>
<feature type="transmembrane region" description="Helical" evidence="6">
    <location>
        <begin position="79"/>
        <end position="103"/>
    </location>
</feature>
<keyword evidence="2 5" id="KW-0812">Transmembrane</keyword>
<comment type="subcellular location">
    <subcellularLocation>
        <location evidence="1">Endomembrane system</location>
        <topology evidence="1">Multi-pass membrane protein</topology>
    </subcellularLocation>
    <subcellularLocation>
        <location evidence="5">Membrane</location>
        <topology evidence="5">Multi-pass membrane protein</topology>
    </subcellularLocation>
</comment>
<gene>
    <name evidence="9" type="ORF">Aau02nite_12820</name>
</gene>
<proteinExistence type="predicted"/>
<keyword evidence="3 6" id="KW-1133">Transmembrane helix</keyword>
<evidence type="ECO:0000259" key="7">
    <source>
        <dbReference type="Pfam" id="PF00361"/>
    </source>
</evidence>
<dbReference type="GO" id="GO:0042773">
    <property type="term" value="P:ATP synthesis coupled electron transport"/>
    <property type="evidence" value="ECO:0007669"/>
    <property type="project" value="InterPro"/>
</dbReference>
<evidence type="ECO:0000313" key="10">
    <source>
        <dbReference type="Proteomes" id="UP000681340"/>
    </source>
</evidence>
<dbReference type="NCBIfam" id="TIGR01974">
    <property type="entry name" value="NDH_I_L"/>
    <property type="match status" value="1"/>
</dbReference>
<dbReference type="InterPro" id="IPR001750">
    <property type="entry name" value="ND/Mrp_TM"/>
</dbReference>
<dbReference type="PRINTS" id="PR01434">
    <property type="entry name" value="NADHDHGNASE5"/>
</dbReference>
<evidence type="ECO:0000256" key="4">
    <source>
        <dbReference type="ARBA" id="ARBA00023136"/>
    </source>
</evidence>
<feature type="transmembrane region" description="Helical" evidence="6">
    <location>
        <begin position="199"/>
        <end position="223"/>
    </location>
</feature>
<dbReference type="GO" id="GO:0012505">
    <property type="term" value="C:endomembrane system"/>
    <property type="evidence" value="ECO:0007669"/>
    <property type="project" value="UniProtKB-SubCell"/>
</dbReference>
<feature type="transmembrane region" description="Helical" evidence="6">
    <location>
        <begin position="411"/>
        <end position="437"/>
    </location>
</feature>
<sequence>MIAEVFGTALFGVPVLAGLLGLLLPAGDGGRARRRRAAALGIAGAAFALADAVFLLLVADDPVEFGVEAVRFGELPVTFGVSLGPAALYVALAVTVVALFVQIYSVGYLHDDPRYAPYAAQISIFTGAMLLVVSAGDLIMLLVGWEVMGVCSYLLIGHDRRLPEAPRAAVKAFLVTRVGDVGFLLGIALLGVSAGSFEISAVLASPPAHLTVALLLILAGVAGKSAQFPLHTWLPDAMAGPTPISALIHAATMVAAGVYVVFRLFPLFARSPGALAVLGVMAAITLLLGALAATAQDDLKRVLAWSTVSQIGYMTGALAVGSPAAALFHLLTHAAFKALLFLAAGAVIHAVGTNLMSRMGGLRPHLPRTFWAFVIGLGALAGLPPLAGFWSKENVLVAAAHAADGEGPAPAWVGWVVWVAGLLGVAITAWYATRLLLRTFFGHARSRTDEWHVGFDDARYERGPGAAHDPPGLMLWPVQLLAIPAALLGLAAFLPGFRSALELEAPHLEVSIVLPLILLAAGAGSSWWLWHTAPGVDPAQALGRWRPLFAAGFRLDDVQDRLVVRPVRALATALRLLDERVVDAAVEGTGTSTTRLGVVLANAHRAALPRAAVAVFAGALVLGVVAAIYGAAS</sequence>
<evidence type="ECO:0000256" key="3">
    <source>
        <dbReference type="ARBA" id="ARBA00022989"/>
    </source>
</evidence>
<dbReference type="Gene3D" id="1.20.5.2700">
    <property type="match status" value="1"/>
</dbReference>
<protein>
    <submittedName>
        <fullName evidence="9">NADH dehydrogenase</fullName>
    </submittedName>
</protein>
<dbReference type="InterPro" id="IPR003945">
    <property type="entry name" value="NU5C-like"/>
</dbReference>
<dbReference type="InterPro" id="IPR001516">
    <property type="entry name" value="Proton_antipo_N"/>
</dbReference>
<evidence type="ECO:0000256" key="6">
    <source>
        <dbReference type="SAM" id="Phobius"/>
    </source>
</evidence>
<dbReference type="GO" id="GO:0003954">
    <property type="term" value="F:NADH dehydrogenase activity"/>
    <property type="evidence" value="ECO:0007669"/>
    <property type="project" value="TreeGrafter"/>
</dbReference>
<feature type="transmembrane region" description="Helical" evidence="6">
    <location>
        <begin position="480"/>
        <end position="498"/>
    </location>
</feature>
<comment type="caution">
    <text evidence="9">The sequence shown here is derived from an EMBL/GenBank/DDBJ whole genome shotgun (WGS) entry which is preliminary data.</text>
</comment>
<dbReference type="AlphaFoldDB" id="A0A919VJ66"/>
<keyword evidence="10" id="KW-1185">Reference proteome</keyword>
<feature type="transmembrane region" description="Helical" evidence="6">
    <location>
        <begin position="369"/>
        <end position="391"/>
    </location>
</feature>